<evidence type="ECO:0000313" key="2">
    <source>
        <dbReference type="RefSeq" id="XP_073940562.1"/>
    </source>
</evidence>
<gene>
    <name evidence="2" type="primary">LOC141425840</name>
</gene>
<reference evidence="2" key="1">
    <citation type="submission" date="2025-08" db="UniProtKB">
        <authorList>
            <consortium name="RefSeq"/>
        </authorList>
    </citation>
    <scope>IDENTIFICATION</scope>
</reference>
<organism evidence="1 2">
    <name type="scientific">Castor canadensis</name>
    <name type="common">American beaver</name>
    <dbReference type="NCBI Taxonomy" id="51338"/>
    <lineage>
        <taxon>Eukaryota</taxon>
        <taxon>Metazoa</taxon>
        <taxon>Chordata</taxon>
        <taxon>Craniata</taxon>
        <taxon>Vertebrata</taxon>
        <taxon>Euteleostomi</taxon>
        <taxon>Mammalia</taxon>
        <taxon>Eutheria</taxon>
        <taxon>Euarchontoglires</taxon>
        <taxon>Glires</taxon>
        <taxon>Rodentia</taxon>
        <taxon>Castorimorpha</taxon>
        <taxon>Castoridae</taxon>
        <taxon>Castor</taxon>
    </lineage>
</organism>
<name>A0AC58NG23_CASCN</name>
<keyword evidence="1" id="KW-1185">Reference proteome</keyword>
<accession>A0AC58NG23</accession>
<evidence type="ECO:0000313" key="1">
    <source>
        <dbReference type="Proteomes" id="UP001732720"/>
    </source>
</evidence>
<sequence>MVTAAGQCGKAPCGKLAKASAHARGAVLSRPRAGAGPGGTGNRVPRRAARQVAMPGLLRDSSALPGRPPPLRPEGARRLGKQLVRRALTRPGGGRRPRGLLRGPRGNCLWA</sequence>
<dbReference type="RefSeq" id="XP_073940562.1">
    <property type="nucleotide sequence ID" value="XM_074084461.1"/>
</dbReference>
<dbReference type="Proteomes" id="UP001732720">
    <property type="component" value="Chromosome 1"/>
</dbReference>
<proteinExistence type="predicted"/>
<protein>
    <submittedName>
        <fullName evidence="2">Uncharacterized protein isoform X2</fullName>
    </submittedName>
</protein>